<dbReference type="InterPro" id="IPR007563">
    <property type="entry name" value="DUF554"/>
</dbReference>
<evidence type="ECO:0000313" key="2">
    <source>
        <dbReference type="EMBL" id="MDR6554334.1"/>
    </source>
</evidence>
<organism evidence="2 3">
    <name type="scientific">Paenibacillus qinlingensis</name>
    <dbReference type="NCBI Taxonomy" id="1837343"/>
    <lineage>
        <taxon>Bacteria</taxon>
        <taxon>Bacillati</taxon>
        <taxon>Bacillota</taxon>
        <taxon>Bacilli</taxon>
        <taxon>Bacillales</taxon>
        <taxon>Paenibacillaceae</taxon>
        <taxon>Paenibacillus</taxon>
    </lineage>
</organism>
<protein>
    <submittedName>
        <fullName evidence="2">Membrane protein YqgA involved in biofilm formation</fullName>
    </submittedName>
</protein>
<reference evidence="2 3" key="1">
    <citation type="submission" date="2023-07" db="EMBL/GenBank/DDBJ databases">
        <title>Sorghum-associated microbial communities from plants grown in Nebraska, USA.</title>
        <authorList>
            <person name="Schachtman D."/>
        </authorList>
    </citation>
    <scope>NUCLEOTIDE SEQUENCE [LARGE SCALE GENOMIC DNA]</scope>
    <source>
        <strain evidence="2 3">CC258</strain>
    </source>
</reference>
<dbReference type="Proteomes" id="UP001267290">
    <property type="component" value="Unassembled WGS sequence"/>
</dbReference>
<feature type="transmembrane region" description="Helical" evidence="1">
    <location>
        <begin position="6"/>
        <end position="26"/>
    </location>
</feature>
<dbReference type="PANTHER" id="PTHR36111:SF2">
    <property type="entry name" value="INNER MEMBRANE PROTEIN"/>
    <property type="match status" value="1"/>
</dbReference>
<dbReference type="Pfam" id="PF04474">
    <property type="entry name" value="DUF554"/>
    <property type="match status" value="1"/>
</dbReference>
<accession>A0ABU1P3L0</accession>
<sequence length="245" mass="25567">MALWGTIVNAVAIIIGGLLGILLPRISESIKNTVLQGLGLAITVLGITMALKSDQIVIVIMSIVIGGILGELMRIEANLTKLGDWLQAKMSKQSTAHPSATTSISEGFVTCTLVYCIGAMAILGPLDGGLRHNHDILYTKSLLDGFLSIIFASTLGIGVVFSAASVFVMQGTIALLATVIAMAFSDASLDAMIVQITAVGGVLVIGVGINILQIRKINVANMLPALVIAAAAVPLQQLVTDWLHR</sequence>
<evidence type="ECO:0000313" key="3">
    <source>
        <dbReference type="Proteomes" id="UP001267290"/>
    </source>
</evidence>
<feature type="transmembrane region" description="Helical" evidence="1">
    <location>
        <begin position="191"/>
        <end position="212"/>
    </location>
</feature>
<evidence type="ECO:0000256" key="1">
    <source>
        <dbReference type="SAM" id="Phobius"/>
    </source>
</evidence>
<name>A0ABU1P3L0_9BACL</name>
<feature type="transmembrane region" description="Helical" evidence="1">
    <location>
        <begin position="142"/>
        <end position="161"/>
    </location>
</feature>
<keyword evidence="1" id="KW-0812">Transmembrane</keyword>
<keyword evidence="3" id="KW-1185">Reference proteome</keyword>
<feature type="transmembrane region" description="Helical" evidence="1">
    <location>
        <begin position="56"/>
        <end position="75"/>
    </location>
</feature>
<feature type="transmembrane region" description="Helical" evidence="1">
    <location>
        <begin position="219"/>
        <end position="239"/>
    </location>
</feature>
<comment type="caution">
    <text evidence="2">The sequence shown here is derived from an EMBL/GenBank/DDBJ whole genome shotgun (WGS) entry which is preliminary data.</text>
</comment>
<gene>
    <name evidence="2" type="ORF">J2736_005563</name>
</gene>
<dbReference type="PANTHER" id="PTHR36111">
    <property type="entry name" value="INNER MEMBRANE PROTEIN-RELATED"/>
    <property type="match status" value="1"/>
</dbReference>
<keyword evidence="1" id="KW-0472">Membrane</keyword>
<keyword evidence="1" id="KW-1133">Transmembrane helix</keyword>
<proteinExistence type="predicted"/>
<feature type="transmembrane region" description="Helical" evidence="1">
    <location>
        <begin position="33"/>
        <end position="50"/>
    </location>
</feature>
<feature type="transmembrane region" description="Helical" evidence="1">
    <location>
        <begin position="96"/>
        <end position="122"/>
    </location>
</feature>
<dbReference type="RefSeq" id="WP_310501765.1">
    <property type="nucleotide sequence ID" value="NZ_JAVDSB010000015.1"/>
</dbReference>
<dbReference type="EMBL" id="JAVDSB010000015">
    <property type="protein sequence ID" value="MDR6554334.1"/>
    <property type="molecule type" value="Genomic_DNA"/>
</dbReference>